<keyword evidence="2" id="KW-0315">Glutamine amidotransferase</keyword>
<gene>
    <name evidence="4" type="ORF">SAMN05444277_107124</name>
</gene>
<evidence type="ECO:0000313" key="5">
    <source>
        <dbReference type="Proteomes" id="UP000199031"/>
    </source>
</evidence>
<dbReference type="RefSeq" id="WP_090659062.1">
    <property type="nucleotide sequence ID" value="NZ_FOXQ01000007.1"/>
</dbReference>
<dbReference type="EMBL" id="FOXQ01000007">
    <property type="protein sequence ID" value="SFQ25499.1"/>
    <property type="molecule type" value="Genomic_DNA"/>
</dbReference>
<evidence type="ECO:0000256" key="1">
    <source>
        <dbReference type="ARBA" id="ARBA00022679"/>
    </source>
</evidence>
<dbReference type="STRING" id="1465490.SAMN05444277_107124"/>
<organism evidence="4 5">
    <name type="scientific">Parafilimonas terrae</name>
    <dbReference type="NCBI Taxonomy" id="1465490"/>
    <lineage>
        <taxon>Bacteria</taxon>
        <taxon>Pseudomonadati</taxon>
        <taxon>Bacteroidota</taxon>
        <taxon>Chitinophagia</taxon>
        <taxon>Chitinophagales</taxon>
        <taxon>Chitinophagaceae</taxon>
        <taxon>Parafilimonas</taxon>
    </lineage>
</organism>
<proteinExistence type="predicted"/>
<keyword evidence="1 4" id="KW-0808">Transferase</keyword>
<dbReference type="AlphaFoldDB" id="A0A1I5X0L2"/>
<dbReference type="Gene3D" id="3.60.20.10">
    <property type="entry name" value="Glutamine Phosphoribosylpyrophosphate, subunit 1, domain 1"/>
    <property type="match status" value="1"/>
</dbReference>
<dbReference type="OrthoDB" id="9801213at2"/>
<dbReference type="Gene3D" id="3.40.50.2020">
    <property type="match status" value="1"/>
</dbReference>
<dbReference type="GO" id="GO:0016757">
    <property type="term" value="F:glycosyltransferase activity"/>
    <property type="evidence" value="ECO:0007669"/>
    <property type="project" value="UniProtKB-KW"/>
</dbReference>
<name>A0A1I5X0L2_9BACT</name>
<evidence type="ECO:0000256" key="2">
    <source>
        <dbReference type="ARBA" id="ARBA00022962"/>
    </source>
</evidence>
<dbReference type="InterPro" id="IPR017932">
    <property type="entry name" value="GATase_2_dom"/>
</dbReference>
<dbReference type="SUPFAM" id="SSF53271">
    <property type="entry name" value="PRTase-like"/>
    <property type="match status" value="1"/>
</dbReference>
<reference evidence="4 5" key="1">
    <citation type="submission" date="2016-10" db="EMBL/GenBank/DDBJ databases">
        <authorList>
            <person name="de Groot N.N."/>
        </authorList>
    </citation>
    <scope>NUCLEOTIDE SEQUENCE [LARGE SCALE GENOMIC DNA]</scope>
    <source>
        <strain evidence="4 5">DSM 28286</strain>
    </source>
</reference>
<dbReference type="InterPro" id="IPR000836">
    <property type="entry name" value="PRTase_dom"/>
</dbReference>
<dbReference type="InterPro" id="IPR029057">
    <property type="entry name" value="PRTase-like"/>
</dbReference>
<dbReference type="Proteomes" id="UP000199031">
    <property type="component" value="Unassembled WGS sequence"/>
</dbReference>
<dbReference type="CDD" id="cd06223">
    <property type="entry name" value="PRTases_typeI"/>
    <property type="match status" value="1"/>
</dbReference>
<accession>A0A1I5X0L2</accession>
<evidence type="ECO:0000259" key="3">
    <source>
        <dbReference type="PROSITE" id="PS51278"/>
    </source>
</evidence>
<dbReference type="InterPro" id="IPR029055">
    <property type="entry name" value="Ntn_hydrolases_N"/>
</dbReference>
<sequence>MSDAIKHECGLALIRLRKDFSYYLQQHGTVMYGLNKLYLLMEKQHNRGQDGAGIAAVKLNTTNGSPFLHRVRSNAQQPIADLFFKLGVEINELEKYQPDIKKHPELMKGHVPLVGELLLGHLRYGTQGKNDVEFCHPFIKRDFTPGKNLALAGNFNLVNKDELFDLININPGPFQKQSDLAAMMEVIHHFLALEEDKNPAKACIANALRKAAVLFDGGFTVGGLTGNGASFVLRDAHGIRPAYYYIDDEVVVAASERAAIRTSFNVGENEVHELMPGKALIIDADGNYVMEQVLEPKERKACSFERIYFSRGSDEKIYRERIALGYHLSKGVLDAVNYDLKNTIFSYIPNTAEVAYFGLCKGMEDYLNQTKVERILSWGNDVTEEKLQSIINRKIRQEKIAIKDVKLRTFITEDSSRDEMVQHVYDITYGTVRKNEDTLVVIDDSIVRGTTLKESIVRMLARLQPKKIIVVSSAPQIRYPDCYGIDMSKLGDFIAFRAAIELLKESGNECIIEDVHQKILELERCNKLTEENMVRHIYKPFTTQEISDKIARLITPKDITVPVQVIYQTIEDLHESCPTNTGDWYFTGNYPTPGGNRVVNKAFLNYIAKKNVRGY</sequence>
<evidence type="ECO:0000313" key="4">
    <source>
        <dbReference type="EMBL" id="SFQ25499.1"/>
    </source>
</evidence>
<feature type="domain" description="Glutamine amidotransferase type-2" evidence="3">
    <location>
        <begin position="9"/>
        <end position="285"/>
    </location>
</feature>
<keyword evidence="5" id="KW-1185">Reference proteome</keyword>
<dbReference type="PANTHER" id="PTHR11907">
    <property type="entry name" value="AMIDOPHOSPHORIBOSYLTRANSFERASE"/>
    <property type="match status" value="1"/>
</dbReference>
<keyword evidence="4" id="KW-0328">Glycosyltransferase</keyword>
<protein>
    <submittedName>
        <fullName evidence="4">Amidophosphoribosyltransferase</fullName>
    </submittedName>
</protein>
<dbReference type="SUPFAM" id="SSF56235">
    <property type="entry name" value="N-terminal nucleophile aminohydrolases (Ntn hydrolases)"/>
    <property type="match status" value="1"/>
</dbReference>
<dbReference type="PROSITE" id="PS51278">
    <property type="entry name" value="GATASE_TYPE_2"/>
    <property type="match status" value="1"/>
</dbReference>